<dbReference type="GO" id="GO:0000049">
    <property type="term" value="F:tRNA binding"/>
    <property type="evidence" value="ECO:0007669"/>
    <property type="project" value="UniProtKB-UniRule"/>
</dbReference>
<dbReference type="GO" id="GO:0006412">
    <property type="term" value="P:translation"/>
    <property type="evidence" value="ECO:0007669"/>
    <property type="project" value="UniProtKB-UniRule"/>
</dbReference>
<comment type="caution">
    <text evidence="10">The sequence shown here is derived from an EMBL/GenBank/DDBJ whole genome shotgun (WGS) entry which is preliminary data.</text>
</comment>
<keyword evidence="4 7" id="KW-0694">RNA-binding</keyword>
<evidence type="ECO:0000259" key="9">
    <source>
        <dbReference type="Pfam" id="PF00177"/>
    </source>
</evidence>
<evidence type="ECO:0000313" key="10">
    <source>
        <dbReference type="EMBL" id="GFP25762.1"/>
    </source>
</evidence>
<dbReference type="InterPro" id="IPR005717">
    <property type="entry name" value="Ribosomal_uS7_bac/org-type"/>
</dbReference>
<evidence type="ECO:0000256" key="7">
    <source>
        <dbReference type="HAMAP-Rule" id="MF_00480"/>
    </source>
</evidence>
<dbReference type="InterPro" id="IPR036823">
    <property type="entry name" value="Ribosomal_uS7_dom_sf"/>
</dbReference>
<comment type="function">
    <text evidence="7">One of the primary rRNA binding proteins, it binds directly to 16S rRNA where it nucleates assembly of the head domain of the 30S subunit. Is located at the subunit interface close to the decoding center, probably blocks exit of the E-site tRNA.</text>
</comment>
<keyword evidence="3 7" id="KW-0699">rRNA-binding</keyword>
<gene>
    <name evidence="7" type="primary">rpsG</name>
    <name evidence="10" type="ORF">HKBW3S25_01243</name>
    <name evidence="11" type="ORF">HKBW3S33_00746</name>
</gene>
<protein>
    <recommendedName>
        <fullName evidence="7">Small ribosomal subunit protein uS7</fullName>
    </recommendedName>
</protein>
<dbReference type="EMBL" id="BLRX01000190">
    <property type="protein sequence ID" value="GFP25762.1"/>
    <property type="molecule type" value="Genomic_DNA"/>
</dbReference>
<comment type="similarity">
    <text evidence="1 7 8">Belongs to the universal ribosomal protein uS7 family.</text>
</comment>
<proteinExistence type="inferred from homology"/>
<sequence length="156" mass="17936">MSRKGRAPLRDVPPDPQYKDVLVTHLINKVLMRGKKGRAYKIVYSAFDIIARKTGQDPAVVFKKALDNVRPVLEVRSRRVGGATYQIPMEVSERRANSLAFRWIVSFARSRREKTMQERLANELIDASRGTGPSIKKKEDVHKMAEANRAFAHYRW</sequence>
<evidence type="ECO:0000256" key="2">
    <source>
        <dbReference type="ARBA" id="ARBA00022555"/>
    </source>
</evidence>
<dbReference type="GO" id="GO:0019843">
    <property type="term" value="F:rRNA binding"/>
    <property type="evidence" value="ECO:0007669"/>
    <property type="project" value="UniProtKB-UniRule"/>
</dbReference>
<evidence type="ECO:0000313" key="13">
    <source>
        <dbReference type="Proteomes" id="UP000591948"/>
    </source>
</evidence>
<evidence type="ECO:0000313" key="11">
    <source>
        <dbReference type="EMBL" id="GFP27333.1"/>
    </source>
</evidence>
<dbReference type="PANTHER" id="PTHR11205">
    <property type="entry name" value="RIBOSOMAL PROTEIN S7"/>
    <property type="match status" value="1"/>
</dbReference>
<dbReference type="CDD" id="cd14869">
    <property type="entry name" value="uS7_Bacteria"/>
    <property type="match status" value="1"/>
</dbReference>
<evidence type="ECO:0000256" key="4">
    <source>
        <dbReference type="ARBA" id="ARBA00022884"/>
    </source>
</evidence>
<evidence type="ECO:0000256" key="6">
    <source>
        <dbReference type="ARBA" id="ARBA00023274"/>
    </source>
</evidence>
<dbReference type="InterPro" id="IPR020606">
    <property type="entry name" value="Ribosomal_uS7_CS"/>
</dbReference>
<dbReference type="SUPFAM" id="SSF47973">
    <property type="entry name" value="Ribosomal protein S7"/>
    <property type="match status" value="1"/>
</dbReference>
<dbReference type="InterPro" id="IPR023798">
    <property type="entry name" value="Ribosomal_uS7_dom"/>
</dbReference>
<dbReference type="PROSITE" id="PS00052">
    <property type="entry name" value="RIBOSOMAL_S7"/>
    <property type="match status" value="1"/>
</dbReference>
<reference evidence="12 13" key="1">
    <citation type="journal article" date="2020" name="Front. Microbiol.">
        <title>Single-cell genomics of novel Actinobacteria with the Wood-Ljungdahl pathway discovered in a serpentinizing system.</title>
        <authorList>
            <person name="Merino N."/>
            <person name="Kawai M."/>
            <person name="Boyd E.S."/>
            <person name="Colman D.R."/>
            <person name="McGlynn S.E."/>
            <person name="Nealson K.H."/>
            <person name="Kurokawa K."/>
            <person name="Hongoh Y."/>
        </authorList>
    </citation>
    <scope>NUCLEOTIDE SEQUENCE [LARGE SCALE GENOMIC DNA]</scope>
    <source>
        <strain evidence="10 12">S25</strain>
        <strain evidence="11 13">S33</strain>
    </source>
</reference>
<dbReference type="Gene3D" id="1.10.455.10">
    <property type="entry name" value="Ribosomal protein S7 domain"/>
    <property type="match status" value="1"/>
</dbReference>
<dbReference type="PIRSF" id="PIRSF002122">
    <property type="entry name" value="RPS7p_RPS7a_RPS5e_RPS7o"/>
    <property type="match status" value="1"/>
</dbReference>
<dbReference type="Proteomes" id="UP000591948">
    <property type="component" value="Unassembled WGS sequence"/>
</dbReference>
<organism evidence="10 12">
    <name type="scientific">Candidatus Hakubella thermalkaliphila</name>
    <dbReference type="NCBI Taxonomy" id="2754717"/>
    <lineage>
        <taxon>Bacteria</taxon>
        <taxon>Bacillati</taxon>
        <taxon>Actinomycetota</taxon>
        <taxon>Actinomycetota incertae sedis</taxon>
        <taxon>Candidatus Hakubellales</taxon>
        <taxon>Candidatus Hakubellaceae</taxon>
        <taxon>Candidatus Hakubella</taxon>
    </lineage>
</organism>
<dbReference type="GO" id="GO:0003735">
    <property type="term" value="F:structural constituent of ribosome"/>
    <property type="evidence" value="ECO:0007669"/>
    <property type="project" value="InterPro"/>
</dbReference>
<keyword evidence="5 7" id="KW-0689">Ribosomal protein</keyword>
<dbReference type="GO" id="GO:0015935">
    <property type="term" value="C:small ribosomal subunit"/>
    <property type="evidence" value="ECO:0007669"/>
    <property type="project" value="InterPro"/>
</dbReference>
<dbReference type="Proteomes" id="UP000543224">
    <property type="component" value="Unassembled WGS sequence"/>
</dbReference>
<dbReference type="HAMAP" id="MF_00480_B">
    <property type="entry name" value="Ribosomal_uS7_B"/>
    <property type="match status" value="1"/>
</dbReference>
<dbReference type="EMBL" id="BLRY01000028">
    <property type="protein sequence ID" value="GFP27333.1"/>
    <property type="molecule type" value="Genomic_DNA"/>
</dbReference>
<evidence type="ECO:0000256" key="1">
    <source>
        <dbReference type="ARBA" id="ARBA00007151"/>
    </source>
</evidence>
<name>A0A6V8NZQ7_9ACTN</name>
<comment type="subunit">
    <text evidence="7">Part of the 30S ribosomal subunit. Contacts proteins S9 and S11.</text>
</comment>
<keyword evidence="2 7" id="KW-0820">tRNA-binding</keyword>
<dbReference type="RefSeq" id="WP_176233256.1">
    <property type="nucleotide sequence ID" value="NZ_BLRY01000028.1"/>
</dbReference>
<dbReference type="AlphaFoldDB" id="A0A6V8NZQ7"/>
<evidence type="ECO:0000256" key="3">
    <source>
        <dbReference type="ARBA" id="ARBA00022730"/>
    </source>
</evidence>
<dbReference type="Pfam" id="PF00177">
    <property type="entry name" value="Ribosomal_S7"/>
    <property type="match status" value="1"/>
</dbReference>
<evidence type="ECO:0000256" key="8">
    <source>
        <dbReference type="RuleBase" id="RU003619"/>
    </source>
</evidence>
<keyword evidence="6 7" id="KW-0687">Ribonucleoprotein</keyword>
<keyword evidence="13" id="KW-1185">Reference proteome</keyword>
<accession>A0A6V8NZQ7</accession>
<evidence type="ECO:0000313" key="12">
    <source>
        <dbReference type="Proteomes" id="UP000543224"/>
    </source>
</evidence>
<feature type="domain" description="Small ribosomal subunit protein uS7" evidence="9">
    <location>
        <begin position="3"/>
        <end position="149"/>
    </location>
</feature>
<dbReference type="InterPro" id="IPR000235">
    <property type="entry name" value="Ribosomal_uS7"/>
</dbReference>
<dbReference type="NCBIfam" id="TIGR01029">
    <property type="entry name" value="rpsG_bact"/>
    <property type="match status" value="1"/>
</dbReference>
<evidence type="ECO:0000256" key="5">
    <source>
        <dbReference type="ARBA" id="ARBA00022980"/>
    </source>
</evidence>
<dbReference type="FunFam" id="1.10.455.10:FF:000001">
    <property type="entry name" value="30S ribosomal protein S7"/>
    <property type="match status" value="1"/>
</dbReference>